<keyword evidence="3 6" id="KW-0479">Metal-binding</keyword>
<dbReference type="AlphaFoldDB" id="A0A6A7B1H9"/>
<reference evidence="7" key="1">
    <citation type="submission" date="2020-01" db="EMBL/GenBank/DDBJ databases">
        <authorList>
            <consortium name="DOE Joint Genome Institute"/>
            <person name="Haridas S."/>
            <person name="Albert R."/>
            <person name="Binder M."/>
            <person name="Bloem J."/>
            <person name="Labutti K."/>
            <person name="Salamov A."/>
            <person name="Andreopoulos B."/>
            <person name="Baker S.E."/>
            <person name="Barry K."/>
            <person name="Bills G."/>
            <person name="Bluhm B.H."/>
            <person name="Cannon C."/>
            <person name="Castanera R."/>
            <person name="Culley D.E."/>
            <person name="Daum C."/>
            <person name="Ezra D."/>
            <person name="Gonzalez J.B."/>
            <person name="Henrissat B."/>
            <person name="Kuo A."/>
            <person name="Liang C."/>
            <person name="Lipzen A."/>
            <person name="Lutzoni F."/>
            <person name="Magnuson J."/>
            <person name="Mondo S."/>
            <person name="Nolan M."/>
            <person name="Ohm R."/>
            <person name="Pangilinan J."/>
            <person name="Park H.-J."/>
            <person name="Ramirez L."/>
            <person name="Alfaro M."/>
            <person name="Sun H."/>
            <person name="Tritt A."/>
            <person name="Yoshinaga Y."/>
            <person name="Zwiers L.-H."/>
            <person name="Turgeon B.G."/>
            <person name="Goodwin S.B."/>
            <person name="Spatafora J.W."/>
            <person name="Crous P.W."/>
            <person name="Grigoriev I.V."/>
        </authorList>
    </citation>
    <scope>NUCLEOTIDE SEQUENCE</scope>
    <source>
        <strain evidence="7">IPT5</strain>
    </source>
</reference>
<feature type="binding site" evidence="6">
    <location>
        <position position="147"/>
    </location>
    <ligand>
        <name>Mg(2+)</name>
        <dbReference type="ChEBI" id="CHEBI:18420"/>
        <label>1</label>
        <note>catalytic</note>
    </ligand>
</feature>
<evidence type="ECO:0000256" key="2">
    <source>
        <dbReference type="ARBA" id="ARBA00009759"/>
    </source>
</evidence>
<proteinExistence type="inferred from homology"/>
<evidence type="ECO:0000256" key="4">
    <source>
        <dbReference type="ARBA" id="ARBA00022801"/>
    </source>
</evidence>
<accession>A0A6A7B1H9</accession>
<dbReference type="PANTHER" id="PTHR43200">
    <property type="entry name" value="PHOSPHATASE"/>
    <property type="match status" value="1"/>
</dbReference>
<feature type="binding site" evidence="6">
    <location>
        <position position="150"/>
    </location>
    <ligand>
        <name>Mg(2+)</name>
        <dbReference type="ChEBI" id="CHEBI:18420"/>
        <label>1</label>
        <note>catalytic</note>
    </ligand>
</feature>
<feature type="binding site" evidence="6">
    <location>
        <position position="73"/>
    </location>
    <ligand>
        <name>Mg(2+)</name>
        <dbReference type="ChEBI" id="CHEBI:18420"/>
        <label>1</label>
        <note>catalytic</note>
    </ligand>
</feature>
<dbReference type="EMBL" id="MU006314">
    <property type="protein sequence ID" value="KAF2848984.1"/>
    <property type="molecule type" value="Genomic_DNA"/>
</dbReference>
<keyword evidence="5 6" id="KW-0460">Magnesium</keyword>
<protein>
    <submittedName>
        <fullName evidence="7">Carbohydrate phosphatase</fullName>
    </submittedName>
</protein>
<dbReference type="Proteomes" id="UP000799423">
    <property type="component" value="Unassembled WGS sequence"/>
</dbReference>
<dbReference type="InterPro" id="IPR000760">
    <property type="entry name" value="Inositol_monophosphatase-like"/>
</dbReference>
<dbReference type="GO" id="GO:0008441">
    <property type="term" value="F:3'(2'),5'-bisphosphate nucleotidase activity"/>
    <property type="evidence" value="ECO:0007669"/>
    <property type="project" value="TreeGrafter"/>
</dbReference>
<keyword evidence="4" id="KW-0378">Hydrolase</keyword>
<feature type="binding site" evidence="6">
    <location>
        <position position="314"/>
    </location>
    <ligand>
        <name>Mg(2+)</name>
        <dbReference type="ChEBI" id="CHEBI:18420"/>
        <label>1</label>
        <note>catalytic</note>
    </ligand>
</feature>
<dbReference type="SUPFAM" id="SSF56655">
    <property type="entry name" value="Carbohydrate phosphatase"/>
    <property type="match status" value="1"/>
</dbReference>
<dbReference type="PANTHER" id="PTHR43200:SF2">
    <property type="entry name" value="3'(2'),5'-BISPHOSPHATE NUCLEOTIDASE"/>
    <property type="match status" value="1"/>
</dbReference>
<dbReference type="Gene3D" id="3.40.190.80">
    <property type="match status" value="1"/>
</dbReference>
<sequence>MSSHPYTRELDLALRVVHTASLLTKRVLRSLSNNVTAETKADDSPVTIADFAAQAMLISALHAEFPQDAFLGEESADALRENEELGERVWQLVQQAKEAFAGLSSEKGEKNDPPTLTFPTSKEQMFDLIDLGGNHTTTSSGRVWVMDPIDGTATFMQNQQYAVCLCLLTSGTQTVSVIGCPNLSLPSPFTPGTTKIYEDTIDTHGNGIILSAIKGQGTYLRTMTPTSPGTDPTPIDLTRLPPKPLQDLTFIETKLGATSLAQDAHKAVAHSLGANWPGTTIWSQQIKYVALTLGAADVMLRIPRTVDRYTCVWDHAGGHLCFVEAGGMVSDFHGEQIDFGQGRKIRGERNFGMLATMPGVFGEVGKAVKDVLATMQMESTGQS</sequence>
<evidence type="ECO:0000256" key="3">
    <source>
        <dbReference type="ARBA" id="ARBA00022723"/>
    </source>
</evidence>
<dbReference type="OrthoDB" id="411145at2759"/>
<organism evidence="7 8">
    <name type="scientific">Plenodomus tracheiphilus IPT5</name>
    <dbReference type="NCBI Taxonomy" id="1408161"/>
    <lineage>
        <taxon>Eukaryota</taxon>
        <taxon>Fungi</taxon>
        <taxon>Dikarya</taxon>
        <taxon>Ascomycota</taxon>
        <taxon>Pezizomycotina</taxon>
        <taxon>Dothideomycetes</taxon>
        <taxon>Pleosporomycetidae</taxon>
        <taxon>Pleosporales</taxon>
        <taxon>Pleosporineae</taxon>
        <taxon>Leptosphaeriaceae</taxon>
        <taxon>Plenodomus</taxon>
    </lineage>
</organism>
<comment type="cofactor">
    <cofactor evidence="1 6">
        <name>Mg(2+)</name>
        <dbReference type="ChEBI" id="CHEBI:18420"/>
    </cofactor>
</comment>
<gene>
    <name evidence="7" type="ORF">T440DRAFT_453422</name>
</gene>
<evidence type="ECO:0000256" key="6">
    <source>
        <dbReference type="PIRSR" id="PIRSR600760-2"/>
    </source>
</evidence>
<feature type="binding site" evidence="6">
    <location>
        <position position="149"/>
    </location>
    <ligand>
        <name>Mg(2+)</name>
        <dbReference type="ChEBI" id="CHEBI:18420"/>
        <label>1</label>
        <note>catalytic</note>
    </ligand>
</feature>
<evidence type="ECO:0000256" key="1">
    <source>
        <dbReference type="ARBA" id="ARBA00001946"/>
    </source>
</evidence>
<dbReference type="InterPro" id="IPR051090">
    <property type="entry name" value="Inositol_monoP_superfamily"/>
</dbReference>
<evidence type="ECO:0000313" key="8">
    <source>
        <dbReference type="Proteomes" id="UP000799423"/>
    </source>
</evidence>
<dbReference type="Pfam" id="PF00459">
    <property type="entry name" value="Inositol_P"/>
    <property type="match status" value="1"/>
</dbReference>
<comment type="similarity">
    <text evidence="2">Belongs to the inositol monophosphatase superfamily.</text>
</comment>
<evidence type="ECO:0000256" key="5">
    <source>
        <dbReference type="ARBA" id="ARBA00022842"/>
    </source>
</evidence>
<dbReference type="Gene3D" id="3.30.540.10">
    <property type="entry name" value="Fructose-1,6-Bisphosphatase, subunit A, domain 1"/>
    <property type="match status" value="1"/>
</dbReference>
<evidence type="ECO:0000313" key="7">
    <source>
        <dbReference type="EMBL" id="KAF2848984.1"/>
    </source>
</evidence>
<dbReference type="GO" id="GO:0000103">
    <property type="term" value="P:sulfate assimilation"/>
    <property type="evidence" value="ECO:0007669"/>
    <property type="project" value="TreeGrafter"/>
</dbReference>
<keyword evidence="8" id="KW-1185">Reference proteome</keyword>
<dbReference type="GO" id="GO:0046872">
    <property type="term" value="F:metal ion binding"/>
    <property type="evidence" value="ECO:0007669"/>
    <property type="project" value="UniProtKB-KW"/>
</dbReference>
<dbReference type="CDD" id="cd01517">
    <property type="entry name" value="PAP_phosphatase"/>
    <property type="match status" value="1"/>
</dbReference>
<name>A0A6A7B1H9_9PLEO</name>